<dbReference type="AlphaFoldDB" id="D2R7X7"/>
<dbReference type="eggNOG" id="COG2165">
    <property type="taxonomic scope" value="Bacteria"/>
</dbReference>
<dbReference type="NCBIfam" id="TIGR04294">
    <property type="entry name" value="pre_pil_HX9DG"/>
    <property type="match status" value="1"/>
</dbReference>
<accession>D2R7X7</accession>
<dbReference type="PANTHER" id="PTHR30093">
    <property type="entry name" value="GENERAL SECRETION PATHWAY PROTEIN G"/>
    <property type="match status" value="1"/>
</dbReference>
<dbReference type="Proteomes" id="UP000001887">
    <property type="component" value="Chromosome"/>
</dbReference>
<dbReference type="InterPro" id="IPR011453">
    <property type="entry name" value="DUF1559"/>
</dbReference>
<evidence type="ECO:0000259" key="1">
    <source>
        <dbReference type="Pfam" id="PF07596"/>
    </source>
</evidence>
<organism evidence="2 3">
    <name type="scientific">Pirellula staleyi (strain ATCC 27377 / DSM 6068 / ICPB 4128)</name>
    <name type="common">Pirella staleyi</name>
    <dbReference type="NCBI Taxonomy" id="530564"/>
    <lineage>
        <taxon>Bacteria</taxon>
        <taxon>Pseudomonadati</taxon>
        <taxon>Planctomycetota</taxon>
        <taxon>Planctomycetia</taxon>
        <taxon>Pirellulales</taxon>
        <taxon>Pirellulaceae</taxon>
        <taxon>Pirellula</taxon>
    </lineage>
</organism>
<protein>
    <recommendedName>
        <fullName evidence="1">DUF1559 domain-containing protein</fullName>
    </recommendedName>
</protein>
<dbReference type="NCBIfam" id="TIGR02532">
    <property type="entry name" value="IV_pilin_GFxxxE"/>
    <property type="match status" value="1"/>
</dbReference>
<keyword evidence="3" id="KW-1185">Reference proteome</keyword>
<dbReference type="HOGENOM" id="CLU_041661_0_0_0"/>
<evidence type="ECO:0000313" key="2">
    <source>
        <dbReference type="EMBL" id="ADB19308.1"/>
    </source>
</evidence>
<dbReference type="Pfam" id="PF07963">
    <property type="entry name" value="N_methyl"/>
    <property type="match status" value="1"/>
</dbReference>
<proteinExistence type="predicted"/>
<evidence type="ECO:0000313" key="3">
    <source>
        <dbReference type="Proteomes" id="UP000001887"/>
    </source>
</evidence>
<reference evidence="2 3" key="1">
    <citation type="journal article" date="2009" name="Stand. Genomic Sci.">
        <title>Complete genome sequence of Pirellula staleyi type strain (ATCC 27377).</title>
        <authorList>
            <person name="Clum A."/>
            <person name="Tindall B.J."/>
            <person name="Sikorski J."/>
            <person name="Ivanova N."/>
            <person name="Mavrommatis K."/>
            <person name="Lucas S."/>
            <person name="Glavina del Rio T."/>
            <person name="Nolan M."/>
            <person name="Chen F."/>
            <person name="Tice H."/>
            <person name="Pitluck S."/>
            <person name="Cheng J.F."/>
            <person name="Chertkov O."/>
            <person name="Brettin T."/>
            <person name="Han C."/>
            <person name="Detter J.C."/>
            <person name="Kuske C."/>
            <person name="Bruce D."/>
            <person name="Goodwin L."/>
            <person name="Ovchinikova G."/>
            <person name="Pati A."/>
            <person name="Mikhailova N."/>
            <person name="Chen A."/>
            <person name="Palaniappan K."/>
            <person name="Land M."/>
            <person name="Hauser L."/>
            <person name="Chang Y.J."/>
            <person name="Jeffries C.D."/>
            <person name="Chain P."/>
            <person name="Rohde M."/>
            <person name="Goker M."/>
            <person name="Bristow J."/>
            <person name="Eisen J.A."/>
            <person name="Markowitz V."/>
            <person name="Hugenholtz P."/>
            <person name="Kyrpides N.C."/>
            <person name="Klenk H.P."/>
            <person name="Lapidus A."/>
        </authorList>
    </citation>
    <scope>NUCLEOTIDE SEQUENCE [LARGE SCALE GENOMIC DNA]</scope>
    <source>
        <strain evidence="3">ATCC 27377 / DSM 6068 / ICPB 4128</strain>
    </source>
</reference>
<dbReference type="Pfam" id="PF07596">
    <property type="entry name" value="SBP_bac_10"/>
    <property type="match status" value="1"/>
</dbReference>
<dbReference type="InterPro" id="IPR027558">
    <property type="entry name" value="Pre_pil_HX9DG_C"/>
</dbReference>
<gene>
    <name evidence="2" type="ordered locus">Psta_4666</name>
</gene>
<name>D2R7X7_PIRSD</name>
<dbReference type="STRING" id="530564.Psta_4666"/>
<sequence length="313" mass="33317" precursor="true">MFSSSMRRGRSAFTLVELLVVIAIIGVLVALLLPAVQAAREAARRMQCVNNLKQIVLASHNHHDTFGFFPAGRFGCDGSGTPCNGMSATSVNRGGASGFVYLLPYLEQDNIYKSLGTAEANVPWPTTDNATWRTFNKVGLESRQNAFSCPSNTAQPFLANTGSGVTLNASVGSYALVSGSNGPSQGIGNSVKFDNNGLFVYFNKRTMGDITDGTSNTLAVGEVRDGHLGNNPNIWSVAGRHSHSLRTTENPINTPPGTGILYTTLNGAFLSRHPNGANFGLADGSVRFIQQNINITAYRNLSTIRGGEPTSLE</sequence>
<feature type="domain" description="DUF1559" evidence="1">
    <location>
        <begin position="37"/>
        <end position="294"/>
    </location>
</feature>
<dbReference type="SUPFAM" id="SSF54523">
    <property type="entry name" value="Pili subunits"/>
    <property type="match status" value="1"/>
</dbReference>
<dbReference type="Gene3D" id="3.30.700.10">
    <property type="entry name" value="Glycoprotein, Type 4 Pilin"/>
    <property type="match status" value="1"/>
</dbReference>
<dbReference type="InterPro" id="IPR012902">
    <property type="entry name" value="N_methyl_site"/>
</dbReference>
<dbReference type="EMBL" id="CP001848">
    <property type="protein sequence ID" value="ADB19308.1"/>
    <property type="molecule type" value="Genomic_DNA"/>
</dbReference>
<dbReference type="KEGG" id="psl:Psta_4666"/>
<dbReference type="InterPro" id="IPR045584">
    <property type="entry name" value="Pilin-like"/>
</dbReference>
<dbReference type="PANTHER" id="PTHR30093:SF2">
    <property type="entry name" value="TYPE II SECRETION SYSTEM PROTEIN H"/>
    <property type="match status" value="1"/>
</dbReference>